<organism evidence="1 2">
    <name type="scientific">Phlebia brevispora</name>
    <dbReference type="NCBI Taxonomy" id="194682"/>
    <lineage>
        <taxon>Eukaryota</taxon>
        <taxon>Fungi</taxon>
        <taxon>Dikarya</taxon>
        <taxon>Basidiomycota</taxon>
        <taxon>Agaricomycotina</taxon>
        <taxon>Agaricomycetes</taxon>
        <taxon>Polyporales</taxon>
        <taxon>Meruliaceae</taxon>
        <taxon>Phlebia</taxon>
    </lineage>
</organism>
<dbReference type="Proteomes" id="UP001148662">
    <property type="component" value="Unassembled WGS sequence"/>
</dbReference>
<proteinExistence type="predicted"/>
<protein>
    <submittedName>
        <fullName evidence="1">Uncharacterized protein</fullName>
    </submittedName>
</protein>
<reference evidence="1" key="1">
    <citation type="submission" date="2022-07" db="EMBL/GenBank/DDBJ databases">
        <title>Genome Sequence of Phlebia brevispora.</title>
        <authorList>
            <person name="Buettner E."/>
        </authorList>
    </citation>
    <scope>NUCLEOTIDE SEQUENCE</scope>
    <source>
        <strain evidence="1">MPL23</strain>
    </source>
</reference>
<comment type="caution">
    <text evidence="1">The sequence shown here is derived from an EMBL/GenBank/DDBJ whole genome shotgun (WGS) entry which is preliminary data.</text>
</comment>
<dbReference type="EMBL" id="JANHOG010000043">
    <property type="protein sequence ID" value="KAJ3559148.1"/>
    <property type="molecule type" value="Genomic_DNA"/>
</dbReference>
<evidence type="ECO:0000313" key="1">
    <source>
        <dbReference type="EMBL" id="KAJ3559148.1"/>
    </source>
</evidence>
<name>A0ACC1TE41_9APHY</name>
<sequence>MWTAHNTRGHVRAAVQSMPPPPSQSRAESQQRLHQALVQEKIPPPPKIDETSSTTADEAQSDEETIDDDDADQLDGRLSKHEEQYLQQMPHFSESVEIIEPGNGTKRQQQEVSTITKMMTMEPSAMGVQGSKLKDLMAFKAFCTMHAFSYMERREDDHANNNEVNCRSLVSAAMDKHEHEIAQRLMCDNEYAKVLGQIHLQSSTLSQVHFGLSSEEHFSSGGINGKFNYQAFYQTLVRYLKEIFSFAERQALLEWWNRCIFGSVQSEPDDKIDTLLQPQDDNAENEVDDTSKPVSVLARMCAQACEVAPAHANSSTSDSAANFGDDITNSRRHASSTVSVSYKLHKVVPENLNSMIDRLICRDAPSFLYIYPLDEHRKLNCVKPFLHPIIITVLHHTFFDSPKAMGRVCFGFFNVEDDDNAELRYEIPAPLLALAATAISLVVGRVASKRFSTNTYGNPYKDLCKVLRLISEDEKTKDNYHPLLARIFQLAQSRVAGPTALWLSSSGVDRIDLDD</sequence>
<gene>
    <name evidence="1" type="ORF">NM688_g518</name>
</gene>
<evidence type="ECO:0000313" key="2">
    <source>
        <dbReference type="Proteomes" id="UP001148662"/>
    </source>
</evidence>
<accession>A0ACC1TE41</accession>
<keyword evidence="2" id="KW-1185">Reference proteome</keyword>